<dbReference type="GO" id="GO:0045454">
    <property type="term" value="P:cell redox homeostasis"/>
    <property type="evidence" value="ECO:0007669"/>
    <property type="project" value="TreeGrafter"/>
</dbReference>
<evidence type="ECO:0000256" key="9">
    <source>
        <dbReference type="ARBA" id="ARBA00038489"/>
    </source>
</evidence>
<evidence type="ECO:0000256" key="3">
    <source>
        <dbReference type="ARBA" id="ARBA00022559"/>
    </source>
</evidence>
<keyword evidence="7" id="KW-0676">Redox-active center</keyword>
<comment type="function">
    <text evidence="1">Thiol-specific peroxidase that catalyzes the reduction of hydrogen peroxide and organic hydroperoxides to water and alcohols, respectively. Plays a role in cell protection against oxidative stress by detoxifying peroxides and as sensor of hydrogen peroxide-mediated signaling events.</text>
</comment>
<evidence type="ECO:0000256" key="2">
    <source>
        <dbReference type="ARBA" id="ARBA00013017"/>
    </source>
</evidence>
<proteinExistence type="inferred from homology"/>
<dbReference type="PANTHER" id="PTHR42801:SF4">
    <property type="entry name" value="AHPC_TSA FAMILY PROTEIN"/>
    <property type="match status" value="1"/>
</dbReference>
<evidence type="ECO:0000256" key="1">
    <source>
        <dbReference type="ARBA" id="ARBA00003330"/>
    </source>
</evidence>
<keyword evidence="4" id="KW-0049">Antioxidant</keyword>
<evidence type="ECO:0000256" key="8">
    <source>
        <dbReference type="ARBA" id="ARBA00032824"/>
    </source>
</evidence>
<keyword evidence="5" id="KW-0560">Oxidoreductase</keyword>
<evidence type="ECO:0000256" key="7">
    <source>
        <dbReference type="ARBA" id="ARBA00023284"/>
    </source>
</evidence>
<dbReference type="KEGG" id="boz:DBV39_05460"/>
<dbReference type="CDD" id="cd03017">
    <property type="entry name" value="PRX_BCP"/>
    <property type="match status" value="1"/>
</dbReference>
<dbReference type="Pfam" id="PF00578">
    <property type="entry name" value="AhpC-TSA"/>
    <property type="match status" value="1"/>
</dbReference>
<evidence type="ECO:0000256" key="5">
    <source>
        <dbReference type="ARBA" id="ARBA00023002"/>
    </source>
</evidence>
<dbReference type="PANTHER" id="PTHR42801">
    <property type="entry name" value="THIOREDOXIN-DEPENDENT PEROXIDE REDUCTASE"/>
    <property type="match status" value="1"/>
</dbReference>
<dbReference type="GO" id="GO:0008379">
    <property type="term" value="F:thioredoxin peroxidase activity"/>
    <property type="evidence" value="ECO:0007669"/>
    <property type="project" value="TreeGrafter"/>
</dbReference>
<comment type="similarity">
    <text evidence="9">Belongs to the peroxiredoxin family. BCP/PrxQ subfamily.</text>
</comment>
<gene>
    <name evidence="13" type="ORF">DBV39_05460</name>
</gene>
<dbReference type="PROSITE" id="PS51352">
    <property type="entry name" value="THIOREDOXIN_2"/>
    <property type="match status" value="1"/>
</dbReference>
<dbReference type="GO" id="GO:0034599">
    <property type="term" value="P:cellular response to oxidative stress"/>
    <property type="evidence" value="ECO:0007669"/>
    <property type="project" value="TreeGrafter"/>
</dbReference>
<dbReference type="SUPFAM" id="SSF52833">
    <property type="entry name" value="Thioredoxin-like"/>
    <property type="match status" value="1"/>
</dbReference>
<dbReference type="OrthoDB" id="5572803at2"/>
<feature type="domain" description="Thioredoxin" evidence="12">
    <location>
        <begin position="12"/>
        <end position="162"/>
    </location>
</feature>
<evidence type="ECO:0000256" key="6">
    <source>
        <dbReference type="ARBA" id="ARBA00023157"/>
    </source>
</evidence>
<dbReference type="InterPro" id="IPR050924">
    <property type="entry name" value="Peroxiredoxin_BCP/PrxQ"/>
</dbReference>
<sequence>MFAQPFAVRAQLAQGAAAPAFSAPAALAGQPYEFDLRQALDKGPAVVYFYPKAFTSGCTIEAQMFAQSMDEFNRLEATVVGVSGDDIQTLKKFSEGPCGGKFAVAADNDRSIMAAYDASRRIQSGMADRISYVIAPDATILAVFDGISPVEHVNRSLQALQAWHTQQNK</sequence>
<dbReference type="Gene3D" id="3.40.30.10">
    <property type="entry name" value="Glutaredoxin"/>
    <property type="match status" value="1"/>
</dbReference>
<organism evidence="13 14">
    <name type="scientific">Orrella marina</name>
    <dbReference type="NCBI Taxonomy" id="2163011"/>
    <lineage>
        <taxon>Bacteria</taxon>
        <taxon>Pseudomonadati</taxon>
        <taxon>Pseudomonadota</taxon>
        <taxon>Betaproteobacteria</taxon>
        <taxon>Burkholderiales</taxon>
        <taxon>Alcaligenaceae</taxon>
        <taxon>Orrella</taxon>
    </lineage>
</organism>
<name>A0A2R4XPF1_9BURK</name>
<evidence type="ECO:0000259" key="12">
    <source>
        <dbReference type="PROSITE" id="PS51352"/>
    </source>
</evidence>
<evidence type="ECO:0000313" key="14">
    <source>
        <dbReference type="Proteomes" id="UP000244571"/>
    </source>
</evidence>
<dbReference type="EMBL" id="CP028901">
    <property type="protein sequence ID" value="AWB35655.1"/>
    <property type="molecule type" value="Genomic_DNA"/>
</dbReference>
<evidence type="ECO:0000256" key="4">
    <source>
        <dbReference type="ARBA" id="ARBA00022862"/>
    </source>
</evidence>
<protein>
    <recommendedName>
        <fullName evidence="2">thioredoxin-dependent peroxiredoxin</fullName>
        <ecNumber evidence="2">1.11.1.24</ecNumber>
    </recommendedName>
    <alternativeName>
        <fullName evidence="8">Thioredoxin peroxidase</fullName>
    </alternativeName>
    <alternativeName>
        <fullName evidence="10">Thioredoxin-dependent peroxiredoxin Bcp</fullName>
    </alternativeName>
</protein>
<dbReference type="GO" id="GO:0005737">
    <property type="term" value="C:cytoplasm"/>
    <property type="evidence" value="ECO:0007669"/>
    <property type="project" value="TreeGrafter"/>
</dbReference>
<evidence type="ECO:0000256" key="11">
    <source>
        <dbReference type="ARBA" id="ARBA00049091"/>
    </source>
</evidence>
<keyword evidence="6" id="KW-1015">Disulfide bond</keyword>
<comment type="catalytic activity">
    <reaction evidence="11">
        <text>a hydroperoxide + [thioredoxin]-dithiol = an alcohol + [thioredoxin]-disulfide + H2O</text>
        <dbReference type="Rhea" id="RHEA:62620"/>
        <dbReference type="Rhea" id="RHEA-COMP:10698"/>
        <dbReference type="Rhea" id="RHEA-COMP:10700"/>
        <dbReference type="ChEBI" id="CHEBI:15377"/>
        <dbReference type="ChEBI" id="CHEBI:29950"/>
        <dbReference type="ChEBI" id="CHEBI:30879"/>
        <dbReference type="ChEBI" id="CHEBI:35924"/>
        <dbReference type="ChEBI" id="CHEBI:50058"/>
        <dbReference type="EC" id="1.11.1.24"/>
    </reaction>
</comment>
<dbReference type="InterPro" id="IPR036249">
    <property type="entry name" value="Thioredoxin-like_sf"/>
</dbReference>
<keyword evidence="3" id="KW-0575">Peroxidase</keyword>
<reference evidence="13 14" key="1">
    <citation type="submission" date="2018-04" db="EMBL/GenBank/DDBJ databases">
        <title>Bordetella sp. HZ20 isolated from seawater.</title>
        <authorList>
            <person name="Sun C."/>
        </authorList>
    </citation>
    <scope>NUCLEOTIDE SEQUENCE [LARGE SCALE GENOMIC DNA]</scope>
    <source>
        <strain evidence="13 14">HZ20</strain>
    </source>
</reference>
<evidence type="ECO:0000313" key="13">
    <source>
        <dbReference type="EMBL" id="AWB35655.1"/>
    </source>
</evidence>
<evidence type="ECO:0000256" key="10">
    <source>
        <dbReference type="ARBA" id="ARBA00042639"/>
    </source>
</evidence>
<dbReference type="InterPro" id="IPR000866">
    <property type="entry name" value="AhpC/TSA"/>
</dbReference>
<keyword evidence="14" id="KW-1185">Reference proteome</keyword>
<accession>A0A2R4XPF1</accession>
<dbReference type="AlphaFoldDB" id="A0A2R4XPF1"/>
<dbReference type="EC" id="1.11.1.24" evidence="2"/>
<dbReference type="Proteomes" id="UP000244571">
    <property type="component" value="Chromosome"/>
</dbReference>
<dbReference type="InterPro" id="IPR013766">
    <property type="entry name" value="Thioredoxin_domain"/>
</dbReference>